<feature type="transmembrane region" description="Helical" evidence="9">
    <location>
        <begin position="159"/>
        <end position="178"/>
    </location>
</feature>
<evidence type="ECO:0000256" key="2">
    <source>
        <dbReference type="ARBA" id="ARBA00022475"/>
    </source>
</evidence>
<comment type="caution">
    <text evidence="11">The sequence shown here is derived from an EMBL/GenBank/DDBJ whole genome shotgun (WGS) entry which is preliminary data.</text>
</comment>
<feature type="signal peptide" evidence="10">
    <location>
        <begin position="1"/>
        <end position="22"/>
    </location>
</feature>
<protein>
    <recommendedName>
        <fullName evidence="13">Ionotropic glutamate receptor C-terminal domain-containing protein</fullName>
    </recommendedName>
</protein>
<keyword evidence="7" id="KW-0325">Glycoprotein</keyword>
<feature type="compositionally biased region" description="Basic and acidic residues" evidence="8">
    <location>
        <begin position="523"/>
        <end position="534"/>
    </location>
</feature>
<dbReference type="InterPro" id="IPR052192">
    <property type="entry name" value="Insect_Ionotropic_Sensory_Rcpt"/>
</dbReference>
<feature type="compositionally biased region" description="Acidic residues" evidence="8">
    <location>
        <begin position="480"/>
        <end position="491"/>
    </location>
</feature>
<keyword evidence="2" id="KW-1003">Cell membrane</keyword>
<keyword evidence="4 9" id="KW-1133">Transmembrane helix</keyword>
<organism evidence="11 12">
    <name type="scientific">Cloeon dipterum</name>
    <dbReference type="NCBI Taxonomy" id="197152"/>
    <lineage>
        <taxon>Eukaryota</taxon>
        <taxon>Metazoa</taxon>
        <taxon>Ecdysozoa</taxon>
        <taxon>Arthropoda</taxon>
        <taxon>Hexapoda</taxon>
        <taxon>Insecta</taxon>
        <taxon>Pterygota</taxon>
        <taxon>Palaeoptera</taxon>
        <taxon>Ephemeroptera</taxon>
        <taxon>Pisciforma</taxon>
        <taxon>Baetidae</taxon>
        <taxon>Cloeon</taxon>
    </lineage>
</organism>
<evidence type="ECO:0000313" key="12">
    <source>
        <dbReference type="Proteomes" id="UP000494165"/>
    </source>
</evidence>
<evidence type="ECO:0000256" key="8">
    <source>
        <dbReference type="SAM" id="MobiDB-lite"/>
    </source>
</evidence>
<feature type="compositionally biased region" description="Basic and acidic residues" evidence="8">
    <location>
        <begin position="698"/>
        <end position="709"/>
    </location>
</feature>
<dbReference type="Gene3D" id="1.10.287.70">
    <property type="match status" value="1"/>
</dbReference>
<keyword evidence="3 9" id="KW-0812">Transmembrane</keyword>
<gene>
    <name evidence="11" type="ORF">CLODIP_2_CD04994</name>
</gene>
<evidence type="ECO:0000256" key="9">
    <source>
        <dbReference type="SAM" id="Phobius"/>
    </source>
</evidence>
<dbReference type="EMBL" id="CADEPI010000008">
    <property type="protein sequence ID" value="CAB3362302.1"/>
    <property type="molecule type" value="Genomic_DNA"/>
</dbReference>
<sequence length="797" mass="90886">MRKDTIFMCCFLLLISYKLTECQNEYWTPVDQVMTAAITKDEVDAYIYQNEEYSYDDLYEQDFSYSFGMELLLIMLERLKFRVKFIYPQGVSANIVSALPQMVSQGEANFSAVATVFGPEETKGLVITQPTHSTRFKLFVQSPTSVSTSLSLGKVFTPVLWITLVVSMLMMGVILIFIEFVGQKAKIRSYLATPADIGQLVIIVIGCFCYQGAIQIASGCSGRILVWTSLICGYLIYVTFNTEVISQLTTVSFKPPFDSLEDMAAKGTHKLIVRNDTSLLDNIKITRVNNGKRGIMADLWDQLLPMKLKAENLYNDRKDIPRLCKENVAFLDSELAIPPKAQQVAKCNVMTLKDSYFRSNLGFVLNPLNNATLNRQIIKMINRMRETGIINRVRRNIDQPDVGPLKPLPDLNPIDIQTLIPMLIVLYMGMFASIVVLGLEIAFQRGGEELIRKLEERGYRSWKDIVCFWRVKKKNLEGESSSEDEESDTDVEQQTKKPVSVPTIKFTNTPQYPVKVKSVSENNKAKVNPEKKSDFLAPPIKRKEPKSFQELHNYVNQQMSQRADDTRPPLPLRRQNRVADLNTNLPEPIKASFTPQYLDKNVVRDIDSSQESNQFESPLPDRFKTPSPQVERSPQPPARRRRVVITPPKRAEEPAPKNRLPTAAAAPGAPRYNPQELVRQKPSREDILRRPTLPEQPPENRRATRRVERPVLNGVAIPSVNPPENRSAGSQIDLMPLNLDQLPQRRRENRLSEPPNNRNLHLSIDTNGFLDRHSIIDRNLAQRMHRNRDPDPFSRFE</sequence>
<evidence type="ECO:0000256" key="7">
    <source>
        <dbReference type="ARBA" id="ARBA00023180"/>
    </source>
</evidence>
<feature type="transmembrane region" description="Helical" evidence="9">
    <location>
        <begin position="222"/>
        <end position="240"/>
    </location>
</feature>
<keyword evidence="10" id="KW-0732">Signal</keyword>
<evidence type="ECO:0000313" key="11">
    <source>
        <dbReference type="EMBL" id="CAB3362302.1"/>
    </source>
</evidence>
<keyword evidence="12" id="KW-1185">Reference proteome</keyword>
<feature type="transmembrane region" description="Helical" evidence="9">
    <location>
        <begin position="419"/>
        <end position="443"/>
    </location>
</feature>
<name>A0A8S1BZT4_9INSE</name>
<evidence type="ECO:0000256" key="4">
    <source>
        <dbReference type="ARBA" id="ARBA00022989"/>
    </source>
</evidence>
<dbReference type="AlphaFoldDB" id="A0A8S1BZT4"/>
<evidence type="ECO:0000256" key="3">
    <source>
        <dbReference type="ARBA" id="ARBA00022692"/>
    </source>
</evidence>
<feature type="region of interest" description="Disordered" evidence="8">
    <location>
        <begin position="559"/>
        <end position="592"/>
    </location>
</feature>
<dbReference type="Proteomes" id="UP000494165">
    <property type="component" value="Unassembled WGS sequence"/>
</dbReference>
<feature type="region of interest" description="Disordered" evidence="8">
    <location>
        <begin position="607"/>
        <end position="733"/>
    </location>
</feature>
<feature type="region of interest" description="Disordered" evidence="8">
    <location>
        <begin position="517"/>
        <end position="546"/>
    </location>
</feature>
<accession>A0A8S1BZT4</accession>
<evidence type="ECO:0008006" key="13">
    <source>
        <dbReference type="Google" id="ProtNLM"/>
    </source>
</evidence>
<dbReference type="OrthoDB" id="8185396at2759"/>
<feature type="transmembrane region" description="Helical" evidence="9">
    <location>
        <begin position="190"/>
        <end position="210"/>
    </location>
</feature>
<feature type="compositionally biased region" description="Basic and acidic residues" evidence="8">
    <location>
        <begin position="678"/>
        <end position="689"/>
    </location>
</feature>
<keyword evidence="6" id="KW-0675">Receptor</keyword>
<comment type="subcellular location">
    <subcellularLocation>
        <location evidence="1">Cell membrane</location>
        <topology evidence="1">Multi-pass membrane protein</topology>
    </subcellularLocation>
</comment>
<dbReference type="PANTHER" id="PTHR42643:SF24">
    <property type="entry name" value="IONOTROPIC RECEPTOR 60A"/>
    <property type="match status" value="1"/>
</dbReference>
<feature type="region of interest" description="Disordered" evidence="8">
    <location>
        <begin position="478"/>
        <end position="504"/>
    </location>
</feature>
<proteinExistence type="predicted"/>
<reference evidence="11 12" key="1">
    <citation type="submission" date="2020-04" db="EMBL/GenBank/DDBJ databases">
        <authorList>
            <person name="Alioto T."/>
            <person name="Alioto T."/>
            <person name="Gomez Garrido J."/>
        </authorList>
    </citation>
    <scope>NUCLEOTIDE SEQUENCE [LARGE SCALE GENOMIC DNA]</scope>
</reference>
<evidence type="ECO:0000256" key="6">
    <source>
        <dbReference type="ARBA" id="ARBA00023170"/>
    </source>
</evidence>
<dbReference type="PANTHER" id="PTHR42643">
    <property type="entry name" value="IONOTROPIC RECEPTOR 20A-RELATED"/>
    <property type="match status" value="1"/>
</dbReference>
<evidence type="ECO:0000256" key="1">
    <source>
        <dbReference type="ARBA" id="ARBA00004651"/>
    </source>
</evidence>
<evidence type="ECO:0000256" key="5">
    <source>
        <dbReference type="ARBA" id="ARBA00023136"/>
    </source>
</evidence>
<feature type="chain" id="PRO_5035891938" description="Ionotropic glutamate receptor C-terminal domain-containing protein" evidence="10">
    <location>
        <begin position="23"/>
        <end position="797"/>
    </location>
</feature>
<keyword evidence="5 9" id="KW-0472">Membrane</keyword>
<evidence type="ECO:0000256" key="10">
    <source>
        <dbReference type="SAM" id="SignalP"/>
    </source>
</evidence>
<dbReference type="GO" id="GO:0005886">
    <property type="term" value="C:plasma membrane"/>
    <property type="evidence" value="ECO:0007669"/>
    <property type="project" value="UniProtKB-SubCell"/>
</dbReference>
<dbReference type="SUPFAM" id="SSF53850">
    <property type="entry name" value="Periplasmic binding protein-like II"/>
    <property type="match status" value="1"/>
</dbReference>